<dbReference type="HOGENOM" id="CLU_715694_0_0_1"/>
<feature type="region of interest" description="Disordered" evidence="1">
    <location>
        <begin position="85"/>
        <end position="104"/>
    </location>
</feature>
<accession>G2YQ04</accession>
<protein>
    <submittedName>
        <fullName evidence="2">Uncharacterized protein</fullName>
    </submittedName>
</protein>
<dbReference type="STRING" id="999810.G2YQ04"/>
<dbReference type="InParanoid" id="G2YQ04"/>
<feature type="compositionally biased region" description="Basic and acidic residues" evidence="1">
    <location>
        <begin position="370"/>
        <end position="379"/>
    </location>
</feature>
<dbReference type="OrthoDB" id="3560362at2759"/>
<feature type="compositionally biased region" description="Low complexity" evidence="1">
    <location>
        <begin position="319"/>
        <end position="332"/>
    </location>
</feature>
<proteinExistence type="predicted"/>
<feature type="region of interest" description="Disordered" evidence="1">
    <location>
        <begin position="1"/>
        <end position="48"/>
    </location>
</feature>
<feature type="compositionally biased region" description="Pro residues" evidence="1">
    <location>
        <begin position="292"/>
        <end position="304"/>
    </location>
</feature>
<feature type="region of interest" description="Disordered" evidence="1">
    <location>
        <begin position="271"/>
        <end position="392"/>
    </location>
</feature>
<organism evidence="2 3">
    <name type="scientific">Botryotinia fuckeliana (strain T4)</name>
    <name type="common">Noble rot fungus</name>
    <name type="synonym">Botrytis cinerea</name>
    <dbReference type="NCBI Taxonomy" id="999810"/>
    <lineage>
        <taxon>Eukaryota</taxon>
        <taxon>Fungi</taxon>
        <taxon>Dikarya</taxon>
        <taxon>Ascomycota</taxon>
        <taxon>Pezizomycotina</taxon>
        <taxon>Leotiomycetes</taxon>
        <taxon>Helotiales</taxon>
        <taxon>Sclerotiniaceae</taxon>
        <taxon>Botrytis</taxon>
    </lineage>
</organism>
<gene>
    <name evidence="2" type="ORF">BofuT4_P132560.1</name>
</gene>
<name>G2YQ04_BOTF4</name>
<evidence type="ECO:0000256" key="1">
    <source>
        <dbReference type="SAM" id="MobiDB-lite"/>
    </source>
</evidence>
<evidence type="ECO:0000313" key="3">
    <source>
        <dbReference type="Proteomes" id="UP000008177"/>
    </source>
</evidence>
<reference evidence="3" key="1">
    <citation type="journal article" date="2011" name="PLoS Genet.">
        <title>Genomic analysis of the necrotrophic fungal pathogens Sclerotinia sclerotiorum and Botrytis cinerea.</title>
        <authorList>
            <person name="Amselem J."/>
            <person name="Cuomo C.A."/>
            <person name="van Kan J.A."/>
            <person name="Viaud M."/>
            <person name="Benito E.P."/>
            <person name="Couloux A."/>
            <person name="Coutinho P.M."/>
            <person name="de Vries R.P."/>
            <person name="Dyer P.S."/>
            <person name="Fillinger S."/>
            <person name="Fournier E."/>
            <person name="Gout L."/>
            <person name="Hahn M."/>
            <person name="Kohn L."/>
            <person name="Lapalu N."/>
            <person name="Plummer K.M."/>
            <person name="Pradier J.M."/>
            <person name="Quevillon E."/>
            <person name="Sharon A."/>
            <person name="Simon A."/>
            <person name="ten Have A."/>
            <person name="Tudzynski B."/>
            <person name="Tudzynski P."/>
            <person name="Wincker P."/>
            <person name="Andrew M."/>
            <person name="Anthouard V."/>
            <person name="Beever R.E."/>
            <person name="Beffa R."/>
            <person name="Benoit I."/>
            <person name="Bouzid O."/>
            <person name="Brault B."/>
            <person name="Chen Z."/>
            <person name="Choquer M."/>
            <person name="Collemare J."/>
            <person name="Cotton P."/>
            <person name="Danchin E.G."/>
            <person name="Da Silva C."/>
            <person name="Gautier A."/>
            <person name="Giraud C."/>
            <person name="Giraud T."/>
            <person name="Gonzalez C."/>
            <person name="Grossetete S."/>
            <person name="Guldener U."/>
            <person name="Henrissat B."/>
            <person name="Howlett B.J."/>
            <person name="Kodira C."/>
            <person name="Kretschmer M."/>
            <person name="Lappartient A."/>
            <person name="Leroch M."/>
            <person name="Levis C."/>
            <person name="Mauceli E."/>
            <person name="Neuveglise C."/>
            <person name="Oeser B."/>
            <person name="Pearson M."/>
            <person name="Poulain J."/>
            <person name="Poussereau N."/>
            <person name="Quesneville H."/>
            <person name="Rascle C."/>
            <person name="Schumacher J."/>
            <person name="Segurens B."/>
            <person name="Sexton A."/>
            <person name="Silva E."/>
            <person name="Sirven C."/>
            <person name="Soanes D.M."/>
            <person name="Talbot N.J."/>
            <person name="Templeton M."/>
            <person name="Yandava C."/>
            <person name="Yarden O."/>
            <person name="Zeng Q."/>
            <person name="Rollins J.A."/>
            <person name="Lebrun M.H."/>
            <person name="Dickman M."/>
        </authorList>
    </citation>
    <scope>NUCLEOTIDE SEQUENCE [LARGE SCALE GENOMIC DNA]</scope>
    <source>
        <strain evidence="3">T4</strain>
    </source>
</reference>
<feature type="compositionally biased region" description="Polar residues" evidence="1">
    <location>
        <begin position="1"/>
        <end position="41"/>
    </location>
</feature>
<dbReference type="Proteomes" id="UP000008177">
    <property type="component" value="Unplaced contigs"/>
</dbReference>
<evidence type="ECO:0000313" key="2">
    <source>
        <dbReference type="EMBL" id="CCD53702.1"/>
    </source>
</evidence>
<dbReference type="AlphaFoldDB" id="G2YQ04"/>
<dbReference type="EMBL" id="FQ790348">
    <property type="protein sequence ID" value="CCD53702.1"/>
    <property type="molecule type" value="Genomic_DNA"/>
</dbReference>
<sequence>MSRQNSANHNGKTVSMSQTMNQQLPTSYSQESKNEWVTGTSDPHRLSKVYERVRESKDIFGKYLSSRGRQERRDNKEFANLLKERERRSAEDRRKVLERRRRDEETRRRERLEKILEEKDKVREKKRVQEIERTGGWYQHDLEHKEKRRQQKEISRRIAALPPGQRLREERQIAKRLEEERIQKDKSRKERIAKELNRLKREDDIKEGKRLLENYRCREGERLGEESQLLRLDNAWERGFDVRRVDVRKWVLGLTYRPDDYPVVPFYNRVGTRPSVPLPRQSSFVPQLHQSAPPPPPSQPPQPPQHHQSHQNLPPPRRLAPSRSYNSNSPPRTKSECIPPPLPPPRRTHCHHNHDLREPRSSRRTATRQSRSEYRDNRFVSRTSRIKTSGRKRVKDCMQAGAAVGRVVRDVVVMAAIIIGD</sequence>